<protein>
    <submittedName>
        <fullName evidence="4">FAD-dependent oxidoreductase</fullName>
    </submittedName>
</protein>
<evidence type="ECO:0000259" key="3">
    <source>
        <dbReference type="Pfam" id="PF01266"/>
    </source>
</evidence>
<dbReference type="PANTHER" id="PTHR13847">
    <property type="entry name" value="SARCOSINE DEHYDROGENASE-RELATED"/>
    <property type="match status" value="1"/>
</dbReference>
<name>A0ABS6PPN8_9PSED</name>
<sequence length="425" mass="46026">MQSPIQQQADRQTAVVIGAGIVGVCCALYLQREGYRVTLIDPEAPGDSTAKWSCGQMAVSEVIPLSKPGILKKIPGWLLDQKGPLALRPSALPGILPWFLRFLACARHSRIVEISNEMATLTHHVYEDYAPLLDACADKTLMGERPIIEVFDTAAGLEQEGPHMELRRSLGFKSQVLDRAAIADLEPALAGKFSHGLLFPDWRAVSDTKGFIAALTQSFVDQGGVRMRAQVKHIDEVADRASGVTVTTGERYAADHVVIAAGTGSRQFFEQTGASVPLAGIAGYQVLLPHSGVEVRHSVIYADGGFCFAPMTRGLQIGGTIEFAGPNAAPNYKRAEIILEKARKILPQLKIDDLEYGVGYRPFLPDTKPVIDRSDRLKNVFLAFGHGQLGLTLGATTGRLITDLVAGRKPAQDLTPFSAKRFAFN</sequence>
<dbReference type="Pfam" id="PF01266">
    <property type="entry name" value="DAO"/>
    <property type="match status" value="1"/>
</dbReference>
<proteinExistence type="predicted"/>
<keyword evidence="2" id="KW-0812">Transmembrane</keyword>
<keyword evidence="2" id="KW-0472">Membrane</keyword>
<keyword evidence="5" id="KW-1185">Reference proteome</keyword>
<evidence type="ECO:0000256" key="1">
    <source>
        <dbReference type="ARBA" id="ARBA00023002"/>
    </source>
</evidence>
<dbReference type="EMBL" id="JAHSTV010000002">
    <property type="protein sequence ID" value="MBV4462428.1"/>
    <property type="molecule type" value="Genomic_DNA"/>
</dbReference>
<accession>A0ABS6PPN8</accession>
<comment type="caution">
    <text evidence="4">The sequence shown here is derived from an EMBL/GenBank/DDBJ whole genome shotgun (WGS) entry which is preliminary data.</text>
</comment>
<organism evidence="4 5">
    <name type="scientific">Pseudomonas farris</name>
    <dbReference type="NCBI Taxonomy" id="2841207"/>
    <lineage>
        <taxon>Bacteria</taxon>
        <taxon>Pseudomonadati</taxon>
        <taxon>Pseudomonadota</taxon>
        <taxon>Gammaproteobacteria</taxon>
        <taxon>Pseudomonadales</taxon>
        <taxon>Pseudomonadaceae</taxon>
        <taxon>Pseudomonas</taxon>
    </lineage>
</organism>
<reference evidence="4" key="1">
    <citation type="submission" date="2021-06" db="EMBL/GenBank/DDBJ databases">
        <title>Updating the genus Pseudomonas: Description of 43 new species and partition of the Pseudomonas putida group.</title>
        <authorList>
            <person name="Girard L."/>
            <person name="Lood C."/>
            <person name="Vandamme P."/>
            <person name="Rokni-Zadeh H."/>
            <person name="Van Noort V."/>
            <person name="Hofte M."/>
            <person name="Lavigne R."/>
            <person name="De Mot R."/>
        </authorList>
    </citation>
    <scope>NUCLEOTIDE SEQUENCE</scope>
    <source>
        <strain evidence="4">SWRI79</strain>
    </source>
</reference>
<dbReference type="InterPro" id="IPR006076">
    <property type="entry name" value="FAD-dep_OxRdtase"/>
</dbReference>
<evidence type="ECO:0000256" key="2">
    <source>
        <dbReference type="SAM" id="Phobius"/>
    </source>
</evidence>
<gene>
    <name evidence="4" type="ORF">KVG95_03680</name>
</gene>
<feature type="domain" description="FAD dependent oxidoreductase" evidence="3">
    <location>
        <begin position="14"/>
        <end position="404"/>
    </location>
</feature>
<evidence type="ECO:0000313" key="5">
    <source>
        <dbReference type="Proteomes" id="UP000886900"/>
    </source>
</evidence>
<dbReference type="PANTHER" id="PTHR13847:SF289">
    <property type="entry name" value="GLYCINE OXIDASE"/>
    <property type="match status" value="1"/>
</dbReference>
<feature type="transmembrane region" description="Helical" evidence="2">
    <location>
        <begin position="12"/>
        <end position="30"/>
    </location>
</feature>
<keyword evidence="1" id="KW-0560">Oxidoreductase</keyword>
<keyword evidence="2" id="KW-1133">Transmembrane helix</keyword>
<evidence type="ECO:0000313" key="4">
    <source>
        <dbReference type="EMBL" id="MBV4462428.1"/>
    </source>
</evidence>
<dbReference type="Proteomes" id="UP000886900">
    <property type="component" value="Unassembled WGS sequence"/>
</dbReference>